<proteinExistence type="predicted"/>
<accession>A0A7W8LQ39</accession>
<comment type="caution">
    <text evidence="2">The sequence shown here is derived from an EMBL/GenBank/DDBJ whole genome shotgun (WGS) entry which is preliminary data.</text>
</comment>
<evidence type="ECO:0000313" key="2">
    <source>
        <dbReference type="EMBL" id="MBB5234200.1"/>
    </source>
</evidence>
<dbReference type="EMBL" id="JACHFN010000005">
    <property type="protein sequence ID" value="MBB5234200.1"/>
    <property type="molecule type" value="Genomic_DNA"/>
</dbReference>
<protein>
    <submittedName>
        <fullName evidence="2">Uncharacterized protein</fullName>
    </submittedName>
</protein>
<feature type="signal peptide" evidence="1">
    <location>
        <begin position="1"/>
        <end position="21"/>
    </location>
</feature>
<keyword evidence="3" id="KW-1185">Reference proteome</keyword>
<reference evidence="2 3" key="1">
    <citation type="submission" date="2020-08" db="EMBL/GenBank/DDBJ databases">
        <title>Genomic Encyclopedia of Type Strains, Phase IV (KMG-IV): sequencing the most valuable type-strain genomes for metagenomic binning, comparative biology and taxonomic classification.</title>
        <authorList>
            <person name="Goeker M."/>
        </authorList>
    </citation>
    <scope>NUCLEOTIDE SEQUENCE [LARGE SCALE GENOMIC DNA]</scope>
    <source>
        <strain evidence="2 3">DSM 101791</strain>
    </source>
</reference>
<evidence type="ECO:0000256" key="1">
    <source>
        <dbReference type="SAM" id="SignalP"/>
    </source>
</evidence>
<feature type="chain" id="PRO_5031096091" evidence="1">
    <location>
        <begin position="22"/>
        <end position="315"/>
    </location>
</feature>
<gene>
    <name evidence="2" type="ORF">HNQ09_001638</name>
</gene>
<dbReference type="AlphaFoldDB" id="A0A7W8LQ39"/>
<dbReference type="RefSeq" id="WP_184027742.1">
    <property type="nucleotide sequence ID" value="NZ_JACHFN010000005.1"/>
</dbReference>
<evidence type="ECO:0000313" key="3">
    <source>
        <dbReference type="Proteomes" id="UP000525389"/>
    </source>
</evidence>
<sequence length="315" mass="33676">MKRTLLTVTATVLLSTGPAQAAGSVGGVPLPSQAQSAYDFYQRNQAWLQSLTDLKSISDRIFSEDNLKNLGSVMLQRLADQGFNTAGIDPEGFLNDLQQQIDAIKEEISKGQAFVASAAFLKPGTNEVDTAIAFNPTLQQMKRDSAVQNVQADELTKSQLQNTADSARTVEEAVTTANTLQDRAKDVATQALHLGNALNGADSTRDGVQVLGQIVLEDMNNRAMSDAALAAQFAQLSRSLDITNQTMGAVVSDLIARKKGEALARQQIVEEQVARSQARADETARSVRATGSAIVEITTAPETNTENTGQLLRGN</sequence>
<organism evidence="2 3">
    <name type="scientific">Deinococcus budaensis</name>
    <dbReference type="NCBI Taxonomy" id="1665626"/>
    <lineage>
        <taxon>Bacteria</taxon>
        <taxon>Thermotogati</taxon>
        <taxon>Deinococcota</taxon>
        <taxon>Deinococci</taxon>
        <taxon>Deinococcales</taxon>
        <taxon>Deinococcaceae</taxon>
        <taxon>Deinococcus</taxon>
    </lineage>
</organism>
<name>A0A7W8LQ39_9DEIO</name>
<dbReference type="Proteomes" id="UP000525389">
    <property type="component" value="Unassembled WGS sequence"/>
</dbReference>
<keyword evidence="1" id="KW-0732">Signal</keyword>